<feature type="transmembrane region" description="Helical" evidence="8">
    <location>
        <begin position="156"/>
        <end position="176"/>
    </location>
</feature>
<dbReference type="Pfam" id="PF16916">
    <property type="entry name" value="ZT_dimer"/>
    <property type="match status" value="1"/>
</dbReference>
<keyword evidence="3" id="KW-0813">Transport</keyword>
<dbReference type="SUPFAM" id="SSF160240">
    <property type="entry name" value="Cation efflux protein cytoplasmic domain-like"/>
    <property type="match status" value="1"/>
</dbReference>
<evidence type="ECO:0000256" key="5">
    <source>
        <dbReference type="ARBA" id="ARBA00022989"/>
    </source>
</evidence>
<keyword evidence="7 8" id="KW-0472">Membrane</keyword>
<comment type="caution">
    <text evidence="11">The sequence shown here is derived from an EMBL/GenBank/DDBJ whole genome shotgun (WGS) entry which is preliminary data.</text>
</comment>
<protein>
    <submittedName>
        <fullName evidence="11">Cadmium, cobalt and zinc/H(+)-K(+) antiporter</fullName>
    </submittedName>
</protein>
<dbReference type="OrthoDB" id="9809646at2"/>
<organism evidence="11 12">
    <name type="scientific">Clostridium vincentii</name>
    <dbReference type="NCBI Taxonomy" id="52704"/>
    <lineage>
        <taxon>Bacteria</taxon>
        <taxon>Bacillati</taxon>
        <taxon>Bacillota</taxon>
        <taxon>Clostridia</taxon>
        <taxon>Eubacteriales</taxon>
        <taxon>Clostridiaceae</taxon>
        <taxon>Clostridium</taxon>
    </lineage>
</organism>
<sequence length="306" mass="34419">MADNNNEHSHTHDVSSVKGINLLITMLLNLTITVAEVIGGLYSGSLSLLSDALHNFSDMLAIAVSYFAIKISKKSNDRKRTFGYKRSTIIAALINSTVLIVISVYLFKEAYFKFINPEEINGVIVIWVALIGLIANAFGAYLLSKGSKEDMNMKSTYLHLISDALSSVGVVIGGILIYYFSIYWVDPLLTIIIAIYILKESYEILKQAINILMQGIPENININELVKELEEIESIKNVHHVHIWGLNENNIFFEGHVNLKQDILVSETTEIYKNIEHELKEHFGISHITIQFGDNCCEDIEVVKNE</sequence>
<dbReference type="PANTHER" id="PTHR11562">
    <property type="entry name" value="CATION EFFLUX PROTEIN/ ZINC TRANSPORTER"/>
    <property type="match status" value="1"/>
</dbReference>
<evidence type="ECO:0000256" key="6">
    <source>
        <dbReference type="ARBA" id="ARBA00023065"/>
    </source>
</evidence>
<reference evidence="11 12" key="1">
    <citation type="submission" date="2018-03" db="EMBL/GenBank/DDBJ databases">
        <title>Genome sequence of Clostridium vincentii DSM 10228.</title>
        <authorList>
            <person name="Poehlein A."/>
            <person name="Daniel R."/>
        </authorList>
    </citation>
    <scope>NUCLEOTIDE SEQUENCE [LARGE SCALE GENOMIC DNA]</scope>
    <source>
        <strain evidence="11 12">DSM 10228</strain>
    </source>
</reference>
<dbReference type="EMBL" id="PVXQ01000045">
    <property type="protein sequence ID" value="PRR80453.1"/>
    <property type="molecule type" value="Genomic_DNA"/>
</dbReference>
<evidence type="ECO:0000259" key="10">
    <source>
        <dbReference type="Pfam" id="PF16916"/>
    </source>
</evidence>
<dbReference type="GO" id="GO:0005385">
    <property type="term" value="F:zinc ion transmembrane transporter activity"/>
    <property type="evidence" value="ECO:0007669"/>
    <property type="project" value="TreeGrafter"/>
</dbReference>
<feature type="domain" description="Cation efflux protein cytoplasmic" evidence="10">
    <location>
        <begin position="217"/>
        <end position="291"/>
    </location>
</feature>
<accession>A0A2T0B9E6</accession>
<dbReference type="SUPFAM" id="SSF161111">
    <property type="entry name" value="Cation efflux protein transmembrane domain-like"/>
    <property type="match status" value="1"/>
</dbReference>
<keyword evidence="5 8" id="KW-1133">Transmembrane helix</keyword>
<dbReference type="RefSeq" id="WP_106060920.1">
    <property type="nucleotide sequence ID" value="NZ_PVXQ01000045.1"/>
</dbReference>
<evidence type="ECO:0000256" key="2">
    <source>
        <dbReference type="ARBA" id="ARBA00008873"/>
    </source>
</evidence>
<keyword evidence="4 8" id="KW-0812">Transmembrane</keyword>
<proteinExistence type="inferred from homology"/>
<dbReference type="PANTHER" id="PTHR11562:SF17">
    <property type="entry name" value="RE54080P-RELATED"/>
    <property type="match status" value="1"/>
</dbReference>
<keyword evidence="12" id="KW-1185">Reference proteome</keyword>
<dbReference type="Pfam" id="PF01545">
    <property type="entry name" value="Cation_efflux"/>
    <property type="match status" value="1"/>
</dbReference>
<keyword evidence="6" id="KW-0406">Ion transport</keyword>
<dbReference type="GO" id="GO:0005886">
    <property type="term" value="C:plasma membrane"/>
    <property type="evidence" value="ECO:0007669"/>
    <property type="project" value="TreeGrafter"/>
</dbReference>
<dbReference type="NCBIfam" id="TIGR01297">
    <property type="entry name" value="CDF"/>
    <property type="match status" value="1"/>
</dbReference>
<feature type="domain" description="Cation efflux protein transmembrane" evidence="9">
    <location>
        <begin position="22"/>
        <end position="213"/>
    </location>
</feature>
<evidence type="ECO:0000256" key="8">
    <source>
        <dbReference type="SAM" id="Phobius"/>
    </source>
</evidence>
<evidence type="ECO:0000313" key="11">
    <source>
        <dbReference type="EMBL" id="PRR80453.1"/>
    </source>
</evidence>
<evidence type="ECO:0000256" key="1">
    <source>
        <dbReference type="ARBA" id="ARBA00004141"/>
    </source>
</evidence>
<feature type="transmembrane region" description="Helical" evidence="8">
    <location>
        <begin position="20"/>
        <end position="42"/>
    </location>
</feature>
<evidence type="ECO:0000256" key="4">
    <source>
        <dbReference type="ARBA" id="ARBA00022692"/>
    </source>
</evidence>
<dbReference type="AlphaFoldDB" id="A0A2T0B9E6"/>
<dbReference type="InterPro" id="IPR027470">
    <property type="entry name" value="Cation_efflux_CTD"/>
</dbReference>
<feature type="transmembrane region" description="Helical" evidence="8">
    <location>
        <begin position="89"/>
        <end position="108"/>
    </location>
</feature>
<name>A0A2T0B9E6_9CLOT</name>
<dbReference type="InterPro" id="IPR050681">
    <property type="entry name" value="CDF/SLC30A"/>
</dbReference>
<dbReference type="InterPro" id="IPR002524">
    <property type="entry name" value="Cation_efflux"/>
</dbReference>
<gene>
    <name evidence="11" type="primary">czcD</name>
    <name evidence="11" type="ORF">CLVI_30290</name>
</gene>
<comment type="similarity">
    <text evidence="2">Belongs to the cation diffusion facilitator (CDF) transporter (TC 2.A.4) family. SLC30A subfamily.</text>
</comment>
<dbReference type="InterPro" id="IPR036837">
    <property type="entry name" value="Cation_efflux_CTD_sf"/>
</dbReference>
<comment type="subcellular location">
    <subcellularLocation>
        <location evidence="1">Membrane</location>
        <topology evidence="1">Multi-pass membrane protein</topology>
    </subcellularLocation>
</comment>
<feature type="transmembrane region" description="Helical" evidence="8">
    <location>
        <begin position="120"/>
        <end position="144"/>
    </location>
</feature>
<dbReference type="Proteomes" id="UP000239471">
    <property type="component" value="Unassembled WGS sequence"/>
</dbReference>
<evidence type="ECO:0000256" key="7">
    <source>
        <dbReference type="ARBA" id="ARBA00023136"/>
    </source>
</evidence>
<feature type="transmembrane region" description="Helical" evidence="8">
    <location>
        <begin position="48"/>
        <end position="69"/>
    </location>
</feature>
<evidence type="ECO:0000313" key="12">
    <source>
        <dbReference type="Proteomes" id="UP000239471"/>
    </source>
</evidence>
<dbReference type="InterPro" id="IPR058533">
    <property type="entry name" value="Cation_efflux_TM"/>
</dbReference>
<dbReference type="InterPro" id="IPR027469">
    <property type="entry name" value="Cation_efflux_TMD_sf"/>
</dbReference>
<dbReference type="Gene3D" id="3.30.70.1350">
    <property type="entry name" value="Cation efflux protein, cytoplasmic domain"/>
    <property type="match status" value="1"/>
</dbReference>
<evidence type="ECO:0000256" key="3">
    <source>
        <dbReference type="ARBA" id="ARBA00022448"/>
    </source>
</evidence>
<dbReference type="Gene3D" id="1.20.1510.10">
    <property type="entry name" value="Cation efflux protein transmembrane domain"/>
    <property type="match status" value="1"/>
</dbReference>
<evidence type="ECO:0000259" key="9">
    <source>
        <dbReference type="Pfam" id="PF01545"/>
    </source>
</evidence>